<name>S6B1P5_BABBO</name>
<reference evidence="2" key="1">
    <citation type="journal article" date="2014" name="BMC Genomics">
        <title>The Babesia bovis gene and promoter model: an update from full-length EST analysis.</title>
        <authorList>
            <person name="Yamagishi J."/>
            <person name="Wakaguri H."/>
            <person name="Yokoyama N."/>
            <person name="Yamashita R."/>
            <person name="Suzuki Y."/>
            <person name="Xuan X."/>
            <person name="Igarashi I."/>
        </authorList>
    </citation>
    <scope>NUCLEOTIDE SEQUENCE</scope>
    <source>
        <strain evidence="2">Texas</strain>
    </source>
</reference>
<dbReference type="PANTHER" id="PTHR13230:SF5">
    <property type="entry name" value="GENERAL TRANSCRIPTION FACTOR 3C POLYPEPTIDE 5"/>
    <property type="match status" value="1"/>
</dbReference>
<dbReference type="GO" id="GO:0006384">
    <property type="term" value="P:transcription initiation at RNA polymerase III promoter"/>
    <property type="evidence" value="ECO:0007669"/>
    <property type="project" value="InterPro"/>
</dbReference>
<evidence type="ECO:0000259" key="1">
    <source>
        <dbReference type="Pfam" id="PF09734"/>
    </source>
</evidence>
<dbReference type="GO" id="GO:0001002">
    <property type="term" value="F:RNA polymerase III type 1 promoter sequence-specific DNA binding"/>
    <property type="evidence" value="ECO:0007669"/>
    <property type="project" value="TreeGrafter"/>
</dbReference>
<dbReference type="PANTHER" id="PTHR13230">
    <property type="entry name" value="GENERAL TRANSCRIPTION FACTOR IIIC, POLYPEPTIDE 5"/>
    <property type="match status" value="1"/>
</dbReference>
<evidence type="ECO:0000313" key="2">
    <source>
        <dbReference type="EMBL" id="BAN65268.1"/>
    </source>
</evidence>
<dbReference type="EMBL" id="AK441474">
    <property type="protein sequence ID" value="BAN65268.1"/>
    <property type="molecule type" value="mRNA"/>
</dbReference>
<protein>
    <recommendedName>
        <fullName evidence="1">Transcription factor IIIC subunit 5 HTH domain-containing protein</fullName>
    </recommendedName>
</protein>
<dbReference type="VEuPathDB" id="PiroplasmaDB:BBOV_IV006270"/>
<gene>
    <name evidence="2" type="primary">BBOV_IV006270</name>
</gene>
<dbReference type="GO" id="GO:0000127">
    <property type="term" value="C:transcription factor TFIIIC complex"/>
    <property type="evidence" value="ECO:0007669"/>
    <property type="project" value="InterPro"/>
</dbReference>
<dbReference type="InterPro" id="IPR019136">
    <property type="entry name" value="TF_IIIC_su-5_HTH"/>
</dbReference>
<feature type="domain" description="Transcription factor IIIC subunit 5 HTH" evidence="1">
    <location>
        <begin position="125"/>
        <end position="262"/>
    </location>
</feature>
<organism evidence="2">
    <name type="scientific">Babesia bovis</name>
    <dbReference type="NCBI Taxonomy" id="5865"/>
    <lineage>
        <taxon>Eukaryota</taxon>
        <taxon>Sar</taxon>
        <taxon>Alveolata</taxon>
        <taxon>Apicomplexa</taxon>
        <taxon>Aconoidasida</taxon>
        <taxon>Piroplasmida</taxon>
        <taxon>Babesiidae</taxon>
        <taxon>Babesia</taxon>
    </lineage>
</organism>
<sequence>MKLAIIAVPGYVVPGADGKDVIAALGGENTLAQLHRSDAEVSLNLSFHPNRSYVIGRQDVNGKPCILAIRVKRWSDGRRTVEIMGVATKLFTFTTPADFIHIANVPVVTGDEVGTDPLNRPYGLVPPFFTKIGSTVNLFKEQLMNASQDKTNKIENSHMFNAVAHFDDDAIPTKPMGSNLMAPPDEALMAELEVLFNQRPVWLRNAIDEYLPKSFSTWKKKVAFARTCYIFADGPWRGCMCKLGYDPRKHRDSHIYQIIDFRDPYYRSISWKTEKHGSTRDQTTDKTIMATCSSHMDVVSKMRNFNPEVHFLIPPSRPSQLYQFCDIFDAGIQKLVNEQDLRENNPCSKATGWYSQSTMSKIRSMMNVKSLRMRQSLTGTKLA</sequence>
<dbReference type="InterPro" id="IPR042536">
    <property type="entry name" value="TFIIIC_tauA_Sfc1"/>
</dbReference>
<proteinExistence type="evidence at transcript level"/>
<dbReference type="Gene3D" id="3.30.200.160">
    <property type="entry name" value="TFIIIC, subcomplex tauA, subunit Sfc1, barrel domain"/>
    <property type="match status" value="1"/>
</dbReference>
<dbReference type="AlphaFoldDB" id="S6B1P5"/>
<accession>S6B1P5</accession>
<dbReference type="Pfam" id="PF09734">
    <property type="entry name" value="Tau95"/>
    <property type="match status" value="1"/>
</dbReference>
<dbReference type="GO" id="GO:0001003">
    <property type="term" value="F:RNA polymerase III type 2 promoter sequence-specific DNA binding"/>
    <property type="evidence" value="ECO:0007669"/>
    <property type="project" value="TreeGrafter"/>
</dbReference>
<dbReference type="InterPro" id="IPR040454">
    <property type="entry name" value="TF_IIIC_Tfc1/Sfc1"/>
</dbReference>